<dbReference type="GO" id="GO:0005634">
    <property type="term" value="C:nucleus"/>
    <property type="evidence" value="ECO:0007669"/>
    <property type="project" value="TreeGrafter"/>
</dbReference>
<feature type="domain" description="MAGE" evidence="1">
    <location>
        <begin position="31"/>
        <end position="230"/>
    </location>
</feature>
<name>R7THC3_CAPTE</name>
<reference evidence="3" key="3">
    <citation type="submission" date="2015-06" db="UniProtKB">
        <authorList>
            <consortium name="EnsemblMetazoa"/>
        </authorList>
    </citation>
    <scope>IDENTIFICATION</scope>
</reference>
<proteinExistence type="predicted"/>
<gene>
    <name evidence="2" type="ORF">CAPTEDRAFT_220103</name>
</gene>
<dbReference type="STRING" id="283909.R7THC3"/>
<dbReference type="PROSITE" id="PS50838">
    <property type="entry name" value="MAGE"/>
    <property type="match status" value="1"/>
</dbReference>
<dbReference type="Gene3D" id="1.10.10.1200">
    <property type="entry name" value="MAGE homology domain, winged helix WH1 motif"/>
    <property type="match status" value="1"/>
</dbReference>
<dbReference type="FunCoup" id="R7THC3">
    <property type="interactions" value="490"/>
</dbReference>
<dbReference type="SMART" id="SM01373">
    <property type="entry name" value="MAGE"/>
    <property type="match status" value="1"/>
</dbReference>
<reference evidence="4" key="1">
    <citation type="submission" date="2012-12" db="EMBL/GenBank/DDBJ databases">
        <authorList>
            <person name="Hellsten U."/>
            <person name="Grimwood J."/>
            <person name="Chapman J.A."/>
            <person name="Shapiro H."/>
            <person name="Aerts A."/>
            <person name="Otillar R.P."/>
            <person name="Terry A.Y."/>
            <person name="Boore J.L."/>
            <person name="Simakov O."/>
            <person name="Marletaz F."/>
            <person name="Cho S.-J."/>
            <person name="Edsinger-Gonzales E."/>
            <person name="Havlak P."/>
            <person name="Kuo D.-H."/>
            <person name="Larsson T."/>
            <person name="Lv J."/>
            <person name="Arendt D."/>
            <person name="Savage R."/>
            <person name="Osoegawa K."/>
            <person name="de Jong P."/>
            <person name="Lindberg D.R."/>
            <person name="Seaver E.C."/>
            <person name="Weisblat D.A."/>
            <person name="Putnam N.H."/>
            <person name="Grigoriev I.V."/>
            <person name="Rokhsar D.S."/>
        </authorList>
    </citation>
    <scope>NUCLEOTIDE SEQUENCE</scope>
    <source>
        <strain evidence="4">I ESC-2004</strain>
    </source>
</reference>
<dbReference type="InterPro" id="IPR002190">
    <property type="entry name" value="MHD_dom"/>
</dbReference>
<dbReference type="EnsemblMetazoa" id="CapteT220103">
    <property type="protein sequence ID" value="CapteP220103"/>
    <property type="gene ID" value="CapteG220103"/>
</dbReference>
<dbReference type="OMA" id="TNPPEYE"/>
<evidence type="ECO:0000313" key="4">
    <source>
        <dbReference type="Proteomes" id="UP000014760"/>
    </source>
</evidence>
<accession>R7THC3</accession>
<dbReference type="InterPro" id="IPR037445">
    <property type="entry name" value="MAGE"/>
</dbReference>
<dbReference type="OrthoDB" id="205198at2759"/>
<sequence length="239" mass="27662">MADETQLMFSQEEQTVSKQSKVLCQLSAEEISKIVVDLVRYLLIMSQKKLPIKRSDINKTVLGDKSRGFDHFIEMAKERLSLVFGMELIELELNSKSYILLSEFQDHPYLNCYSAGKTECSLLMIILSFIFMNGNVISDNQLYDCLRRIGIDIEFHHEVFGDVENKLKKDYVRQGYVEYSRVVGAEPVQHEFKWGLRARKELSKLKVLDFVAKIYGEEDPSNWTSQWEQANAENAPNES</sequence>
<dbReference type="HOGENOM" id="CLU_039582_2_1_1"/>
<dbReference type="InterPro" id="IPR041899">
    <property type="entry name" value="MAGE_WH2"/>
</dbReference>
<dbReference type="EMBL" id="AMQN01014301">
    <property type="status" value="NOT_ANNOTATED_CDS"/>
    <property type="molecule type" value="Genomic_DNA"/>
</dbReference>
<dbReference type="Proteomes" id="UP000014760">
    <property type="component" value="Unassembled WGS sequence"/>
</dbReference>
<evidence type="ECO:0000259" key="1">
    <source>
        <dbReference type="PROSITE" id="PS50838"/>
    </source>
</evidence>
<dbReference type="EMBL" id="KB310879">
    <property type="protein sequence ID" value="ELT90520.1"/>
    <property type="molecule type" value="Genomic_DNA"/>
</dbReference>
<evidence type="ECO:0000313" key="2">
    <source>
        <dbReference type="EMBL" id="ELT90520.1"/>
    </source>
</evidence>
<organism evidence="2">
    <name type="scientific">Capitella teleta</name>
    <name type="common">Polychaete worm</name>
    <dbReference type="NCBI Taxonomy" id="283909"/>
    <lineage>
        <taxon>Eukaryota</taxon>
        <taxon>Metazoa</taxon>
        <taxon>Spiralia</taxon>
        <taxon>Lophotrochozoa</taxon>
        <taxon>Annelida</taxon>
        <taxon>Polychaeta</taxon>
        <taxon>Sedentaria</taxon>
        <taxon>Scolecida</taxon>
        <taxon>Capitellidae</taxon>
        <taxon>Capitella</taxon>
    </lineage>
</organism>
<dbReference type="Pfam" id="PF01454">
    <property type="entry name" value="MAGE"/>
    <property type="match status" value="1"/>
</dbReference>
<protein>
    <recommendedName>
        <fullName evidence="1">MAGE domain-containing protein</fullName>
    </recommendedName>
</protein>
<dbReference type="Gene3D" id="1.10.10.1210">
    <property type="entry name" value="MAGE homology domain, winged helix WH2 motif"/>
    <property type="match status" value="1"/>
</dbReference>
<reference evidence="2 4" key="2">
    <citation type="journal article" date="2013" name="Nature">
        <title>Insights into bilaterian evolution from three spiralian genomes.</title>
        <authorList>
            <person name="Simakov O."/>
            <person name="Marletaz F."/>
            <person name="Cho S.J."/>
            <person name="Edsinger-Gonzales E."/>
            <person name="Havlak P."/>
            <person name="Hellsten U."/>
            <person name="Kuo D.H."/>
            <person name="Larsson T."/>
            <person name="Lv J."/>
            <person name="Arendt D."/>
            <person name="Savage R."/>
            <person name="Osoegawa K."/>
            <person name="de Jong P."/>
            <person name="Grimwood J."/>
            <person name="Chapman J.A."/>
            <person name="Shapiro H."/>
            <person name="Aerts A."/>
            <person name="Otillar R.P."/>
            <person name="Terry A.Y."/>
            <person name="Boore J.L."/>
            <person name="Grigoriev I.V."/>
            <person name="Lindberg D.R."/>
            <person name="Seaver E.C."/>
            <person name="Weisblat D.A."/>
            <person name="Putnam N.H."/>
            <person name="Rokhsar D.S."/>
        </authorList>
    </citation>
    <scope>NUCLEOTIDE SEQUENCE</scope>
    <source>
        <strain evidence="2 4">I ESC-2004</strain>
    </source>
</reference>
<dbReference type="PANTHER" id="PTHR11736:SF14">
    <property type="entry name" value="NSE3 HOMOLOG, SMC5-SMC6 COMPLEX COMPONENT"/>
    <property type="match status" value="1"/>
</dbReference>
<evidence type="ECO:0000313" key="3">
    <source>
        <dbReference type="EnsemblMetazoa" id="CapteP220103"/>
    </source>
</evidence>
<keyword evidence="4" id="KW-1185">Reference proteome</keyword>
<dbReference type="AlphaFoldDB" id="R7THC3"/>
<dbReference type="FunFam" id="1.10.10.1210:FF:000001">
    <property type="entry name" value="melanoma-associated antigen D1"/>
    <property type="match status" value="1"/>
</dbReference>
<dbReference type="PANTHER" id="PTHR11736">
    <property type="entry name" value="MELANOMA-ASSOCIATED ANTIGEN MAGE ANTIGEN"/>
    <property type="match status" value="1"/>
</dbReference>
<dbReference type="InterPro" id="IPR041898">
    <property type="entry name" value="MAGE_WH1"/>
</dbReference>